<dbReference type="AlphaFoldDB" id="A0A1L8H4V3"/>
<dbReference type="STRING" id="8355.A0A1L8H4V3"/>
<dbReference type="GO" id="GO:0003723">
    <property type="term" value="F:RNA binding"/>
    <property type="evidence" value="ECO:0000318"/>
    <property type="project" value="GO_Central"/>
</dbReference>
<dbReference type="PaxDb" id="8355-A0A1L8H4V3"/>
<reference evidence="2" key="1">
    <citation type="submission" date="2024-06" db="UniProtKB">
        <authorList>
            <consortium name="RefSeq"/>
        </authorList>
    </citation>
    <scope>NUCLEOTIDE SEQUENCE [LARGE SCALE GENOMIC DNA]</scope>
    <source>
        <strain evidence="2">J_2021</strain>
    </source>
</reference>
<dbReference type="PANTHER" id="PTHR28333:SF2">
    <property type="entry name" value="FMR1-INTERACTING PROTEIN NUFIP2"/>
    <property type="match status" value="1"/>
</dbReference>
<dbReference type="OrthoDB" id="8849279at2759"/>
<feature type="region of interest" description="Disordered" evidence="1">
    <location>
        <begin position="40"/>
        <end position="61"/>
    </location>
</feature>
<feature type="region of interest" description="Disordered" evidence="1">
    <location>
        <begin position="274"/>
        <end position="319"/>
    </location>
</feature>
<feature type="compositionally biased region" description="Polar residues" evidence="1">
    <location>
        <begin position="108"/>
        <end position="125"/>
    </location>
</feature>
<evidence type="ECO:0000313" key="3">
    <source>
        <dbReference type="RefSeq" id="XP_018104274.1"/>
    </source>
</evidence>
<dbReference type="Bgee" id="108709172">
    <property type="expression patterns" value="Expressed in testis and 19 other cell types or tissues"/>
</dbReference>
<name>A0A1L8H4V3_XENLA</name>
<accession>A0A1L8H4V3</accession>
<feature type="region of interest" description="Disordered" evidence="1">
    <location>
        <begin position="74"/>
        <end position="139"/>
    </location>
</feature>
<dbReference type="RefSeq" id="XP_018104274.1">
    <property type="nucleotide sequence ID" value="XM_018248785.2"/>
</dbReference>
<organism evidence="2 3">
    <name type="scientific">Xenopus laevis</name>
    <name type="common">African clawed frog</name>
    <dbReference type="NCBI Taxonomy" id="8355"/>
    <lineage>
        <taxon>Eukaryota</taxon>
        <taxon>Metazoa</taxon>
        <taxon>Chordata</taxon>
        <taxon>Craniata</taxon>
        <taxon>Vertebrata</taxon>
        <taxon>Euteleostomi</taxon>
        <taxon>Amphibia</taxon>
        <taxon>Batrachia</taxon>
        <taxon>Anura</taxon>
        <taxon>Pipoidea</taxon>
        <taxon>Pipidae</taxon>
        <taxon>Xenopodinae</taxon>
        <taxon>Xenopus</taxon>
        <taxon>Xenopus</taxon>
    </lineage>
</organism>
<proteinExistence type="predicted"/>
<dbReference type="KEGG" id="xla:108709172"/>
<evidence type="ECO:0000313" key="4">
    <source>
        <dbReference type="Xenbase" id="XB-GENE-17336987"/>
    </source>
</evidence>
<dbReference type="GO" id="GO:0005654">
    <property type="term" value="C:nucleoplasm"/>
    <property type="evidence" value="ECO:0000318"/>
    <property type="project" value="GO_Central"/>
</dbReference>
<dbReference type="PANTHER" id="PTHR28333">
    <property type="entry name" value="NUCLEAR FRAGILE X MENTAL RETARDATION-INTERACTING PROTEIN 2"/>
    <property type="match status" value="1"/>
</dbReference>
<keyword evidence="2" id="KW-1185">Reference proteome</keyword>
<dbReference type="CTD" id="108709172"/>
<dbReference type="GO" id="GO:0010494">
    <property type="term" value="C:cytoplasmic stress granule"/>
    <property type="evidence" value="ECO:0000318"/>
    <property type="project" value="GO_Central"/>
</dbReference>
<evidence type="ECO:0000313" key="2">
    <source>
        <dbReference type="Proteomes" id="UP000186698"/>
    </source>
</evidence>
<feature type="region of interest" description="Disordered" evidence="1">
    <location>
        <begin position="193"/>
        <end position="215"/>
    </location>
</feature>
<dbReference type="GeneID" id="108709172"/>
<dbReference type="Pfam" id="PF15293">
    <property type="entry name" value="NUFIP2"/>
    <property type="match status" value="1"/>
</dbReference>
<gene>
    <name evidence="3 4" type="primary">nufip2.S</name>
</gene>
<dbReference type="Xenbase" id="XB-GENE-17336987">
    <property type="gene designation" value="nufip2.S"/>
</dbReference>
<reference evidence="3" key="2">
    <citation type="submission" date="2025-08" db="UniProtKB">
        <authorList>
            <consortium name="RefSeq"/>
        </authorList>
    </citation>
    <scope>IDENTIFICATION</scope>
    <source>
        <strain evidence="3">J_2021</strain>
        <tissue evidence="3">Erythrocytes</tissue>
    </source>
</reference>
<evidence type="ECO:0000256" key="1">
    <source>
        <dbReference type="SAM" id="MobiDB-lite"/>
    </source>
</evidence>
<dbReference type="InterPro" id="IPR032747">
    <property type="entry name" value="NUFIP2"/>
</dbReference>
<sequence>MEEQPGQQQQHFRHQQLLLPHCPSPHSHYYYYCSNTQRQQQHETHSGAEWQPEPLEHEQKPEPTLALQLLPETHPEETGHGDLNGTATERYPSPKTLDSEKAAGQAASRVTNGNQLTFNSSTNSKHSSKVLSFGKSGSKVKTLLHKNSMDKKNEKPYVNKPKENKHTDKVEAGPIQNGLLVNSSGYITNGYVSKGAENDGSGSESGYATPKKSEDRCINAKSVEGSSFLIDKMIDSDVKYESENSKSDLFVDQKGGARLDNGKASWKCEVAVSGAGRGKPNSVDLQRKNSDARPVTGKKFDERPKGKTSTTSSSKEDSWSLFKPPPVFPVDNSSAKIVPKISYASKVKENLNKAALNNFASPSSHAFALAAVEVPTLNCVSQVPMSAMKSVSTANFSNGSLIVGPDGNFLATAASTVSHTLPAGVETLPTDIPSAPTPNEQKKPSLLTYPSNMQQALPDTMQGELSGQSNQQSLGEIFQNQWGLSFINEPNAGPDAEVDKPSHEQIVWEPTIPSASQGAEVASSGKERPVFPKAYEFEKRTSPQVPESSTVQTTGDSWDKGSALFSDLQHLGEPRKTDAASQGYLVFQSKVYELDISFQAPLKNTLQTSAKDKRYHAGLARKDSCGSFDPRAAILYHTKEMESILNLQKQDPSRIITYNKAMDHPEH</sequence>
<protein>
    <submittedName>
        <fullName evidence="3">Nuclear fragile X mental retardation-interacting protein 2</fullName>
    </submittedName>
</protein>
<dbReference type="Proteomes" id="UP000186698">
    <property type="component" value="Chromosome 2S"/>
</dbReference>
<dbReference type="AGR" id="Xenbase:XB-GENE-17336987"/>